<evidence type="ECO:0000256" key="3">
    <source>
        <dbReference type="ARBA" id="ARBA00022485"/>
    </source>
</evidence>
<dbReference type="InterPro" id="IPR019574">
    <property type="entry name" value="NADH_UbQ_OxRdtase_Gsu_4Fe4S-bd"/>
</dbReference>
<evidence type="ECO:0000256" key="6">
    <source>
        <dbReference type="ARBA" id="ARBA00022723"/>
    </source>
</evidence>
<dbReference type="PROSITE" id="PS00643">
    <property type="entry name" value="COMPLEX1_75K_3"/>
    <property type="match status" value="1"/>
</dbReference>
<organism evidence="15 16">
    <name type="scientific">Kryptobacter tengchongensis</name>
    <dbReference type="NCBI Taxonomy" id="1643429"/>
    <lineage>
        <taxon>Bacteria</taxon>
        <taxon>Pseudomonadati</taxon>
        <taxon>Candidatus Kryptoniota</taxon>
        <taxon>Candidatus Kryptobacter</taxon>
    </lineage>
</organism>
<keyword evidence="5" id="KW-0874">Quinone</keyword>
<accession>A0A656D5M2</accession>
<dbReference type="SMART" id="SM00929">
    <property type="entry name" value="NADH-G_4Fe-4S_3"/>
    <property type="match status" value="1"/>
</dbReference>
<feature type="domain" description="2Fe-2S ferredoxin-type" evidence="12">
    <location>
        <begin position="2"/>
        <end position="78"/>
    </location>
</feature>
<dbReference type="InterPro" id="IPR006656">
    <property type="entry name" value="Mopterin_OxRdtase"/>
</dbReference>
<dbReference type="InterPro" id="IPR050123">
    <property type="entry name" value="Prok_molybdopt-oxidoreductase"/>
</dbReference>
<keyword evidence="8" id="KW-0408">Iron</keyword>
<keyword evidence="4" id="KW-0001">2Fe-2S</keyword>
<evidence type="ECO:0000256" key="11">
    <source>
        <dbReference type="ARBA" id="ARBA00034078"/>
    </source>
</evidence>
<dbReference type="PANTHER" id="PTHR43105:SF10">
    <property type="entry name" value="NADH-QUINONE OXIDOREDUCTASE SUBUNIT G"/>
    <property type="match status" value="1"/>
</dbReference>
<dbReference type="InterPro" id="IPR054351">
    <property type="entry name" value="NADH_UbQ_OxRdtase_ferredoxin"/>
</dbReference>
<dbReference type="Pfam" id="PF13510">
    <property type="entry name" value="Fer2_4"/>
    <property type="match status" value="1"/>
</dbReference>
<evidence type="ECO:0000259" key="13">
    <source>
        <dbReference type="PROSITE" id="PS51669"/>
    </source>
</evidence>
<evidence type="ECO:0000256" key="10">
    <source>
        <dbReference type="ARBA" id="ARBA00023027"/>
    </source>
</evidence>
<evidence type="ECO:0000256" key="9">
    <source>
        <dbReference type="ARBA" id="ARBA00023014"/>
    </source>
</evidence>
<proteinExistence type="inferred from homology"/>
<dbReference type="InterPro" id="IPR006963">
    <property type="entry name" value="Mopterin_OxRdtase_4Fe-4S_dom"/>
</dbReference>
<dbReference type="PROSITE" id="PS51839">
    <property type="entry name" value="4FE4S_HC3"/>
    <property type="match status" value="1"/>
</dbReference>
<dbReference type="Gene3D" id="2.20.25.90">
    <property type="entry name" value="ADC-like domains"/>
    <property type="match status" value="1"/>
</dbReference>
<dbReference type="EMBL" id="CZVU01000029">
    <property type="protein sequence ID" value="CUT00650.1"/>
    <property type="molecule type" value="Genomic_DNA"/>
</dbReference>
<name>A0A656D5M2_KRYT1</name>
<dbReference type="Gene3D" id="3.30.70.20">
    <property type="match status" value="1"/>
</dbReference>
<dbReference type="GO" id="GO:0048038">
    <property type="term" value="F:quinone binding"/>
    <property type="evidence" value="ECO:0007669"/>
    <property type="project" value="UniProtKB-KW"/>
</dbReference>
<keyword evidence="9" id="KW-0411">Iron-sulfur</keyword>
<dbReference type="PROSITE" id="PS00641">
    <property type="entry name" value="COMPLEX1_75K_1"/>
    <property type="match status" value="1"/>
</dbReference>
<dbReference type="Pfam" id="PF00384">
    <property type="entry name" value="Molybdopterin"/>
    <property type="match status" value="2"/>
</dbReference>
<dbReference type="SUPFAM" id="SSF54292">
    <property type="entry name" value="2Fe-2S ferredoxin-like"/>
    <property type="match status" value="1"/>
</dbReference>
<dbReference type="FunFam" id="3.10.20.740:FF:000001">
    <property type="entry name" value="NADH-quinone oxidoreductase subunit G"/>
    <property type="match status" value="1"/>
</dbReference>
<evidence type="ECO:0000256" key="1">
    <source>
        <dbReference type="ARBA" id="ARBA00001966"/>
    </source>
</evidence>
<keyword evidence="3" id="KW-0004">4Fe-4S</keyword>
<comment type="similarity">
    <text evidence="2">Belongs to the complex I 75 kDa subunit family.</text>
</comment>
<dbReference type="PROSITE" id="PS51085">
    <property type="entry name" value="2FE2S_FER_2"/>
    <property type="match status" value="1"/>
</dbReference>
<protein>
    <submittedName>
        <fullName evidence="15">NADH-quinone oxidoreductase subunit G</fullName>
    </submittedName>
</protein>
<sequence length="574" mass="65370">MAKITIDGITVEVKDGITVLQAALELGIDIPHFCYHPALSIAGNCRMCLVEIEKMPKLAIACATRVMDGMIIHTKSEKVKKARQAVLEFILINHPLDCPICDEAGECKLQNYTYIYGPGHSRFDEEKVHKPKRVPLGPNIVLDVERCIMCSRCVRFFEEIVKDPQLTFTQRGDRVVLTTFPGKRVDNPYSMNIIDICPVGALTSRDFRFKERTWNMTAIPSICPGCSRGCNVYLWVRNNQILRITPRINMEVNRYWMCDYGRFTYKPVNSEDRIKSPMIRQNGELVEVDWDIAIEKASSLLRKVKPNEVAVIGSAYATNEDNFILQKFAKSVLKTDYIDFLPHVKNGDEDDFLIRADKTPNSTGAELVGVRARNKHGFEEIIEGLREKKFKVIYVMDDDIVLNDEIYNLLDGVDLIVHATNKNRTVEKATVVFASASFAEKEGTFTNFEGRVQKINIAVLPKDVEPYMLYKPRKFGEIKPNTGEIDKSKLALSRLFKFGTSFDRWASGERRNVKPSWWVIMQIANELGAKFSYKNVEDVFNELAQNVREFRGLTYESIGDAGAMINRKATEVEV</sequence>
<dbReference type="GO" id="GO:0008137">
    <property type="term" value="F:NADH dehydrogenase (ubiquinone) activity"/>
    <property type="evidence" value="ECO:0007669"/>
    <property type="project" value="InterPro"/>
</dbReference>
<dbReference type="GO" id="GO:0051539">
    <property type="term" value="F:4 iron, 4 sulfur cluster binding"/>
    <property type="evidence" value="ECO:0007669"/>
    <property type="project" value="UniProtKB-KW"/>
</dbReference>
<evidence type="ECO:0000256" key="7">
    <source>
        <dbReference type="ARBA" id="ARBA00022967"/>
    </source>
</evidence>
<dbReference type="GO" id="GO:0042773">
    <property type="term" value="P:ATP synthesis coupled electron transport"/>
    <property type="evidence" value="ECO:0007669"/>
    <property type="project" value="InterPro"/>
</dbReference>
<dbReference type="InterPro" id="IPR000283">
    <property type="entry name" value="NADH_UbQ_OxRdtase_75kDa_su_CS"/>
</dbReference>
<dbReference type="InterPro" id="IPR036010">
    <property type="entry name" value="2Fe-2S_ferredoxin-like_sf"/>
</dbReference>
<dbReference type="Pfam" id="PF04879">
    <property type="entry name" value="Molybdop_Fe4S4"/>
    <property type="match status" value="1"/>
</dbReference>
<keyword evidence="10" id="KW-0520">NAD</keyword>
<keyword evidence="6" id="KW-0479">Metal-binding</keyword>
<dbReference type="SUPFAM" id="SSF54862">
    <property type="entry name" value="4Fe-4S ferredoxins"/>
    <property type="match status" value="1"/>
</dbReference>
<gene>
    <name evidence="15" type="ORF">JGI24_00809</name>
</gene>
<reference evidence="15 16" key="1">
    <citation type="submission" date="2015-11" db="EMBL/GenBank/DDBJ databases">
        <authorList>
            <person name="Varghese N."/>
        </authorList>
    </citation>
    <scope>NUCLEOTIDE SEQUENCE [LARGE SCALE GENOMIC DNA]</scope>
    <source>
        <strain evidence="15 16">JGI-24</strain>
    </source>
</reference>
<dbReference type="Pfam" id="PF10588">
    <property type="entry name" value="NADH-G_4Fe-4S_3"/>
    <property type="match status" value="1"/>
</dbReference>
<keyword evidence="16" id="KW-1185">Reference proteome</keyword>
<evidence type="ECO:0000256" key="2">
    <source>
        <dbReference type="ARBA" id="ARBA00005404"/>
    </source>
</evidence>
<dbReference type="CDD" id="cd00207">
    <property type="entry name" value="fer2"/>
    <property type="match status" value="1"/>
</dbReference>
<evidence type="ECO:0000313" key="15">
    <source>
        <dbReference type="EMBL" id="CUT00650.1"/>
    </source>
</evidence>
<dbReference type="PANTHER" id="PTHR43105">
    <property type="entry name" value="RESPIRATORY NITRATE REDUCTASE"/>
    <property type="match status" value="1"/>
</dbReference>
<comment type="cofactor">
    <cofactor evidence="11">
        <name>[2Fe-2S] cluster</name>
        <dbReference type="ChEBI" id="CHEBI:190135"/>
    </cofactor>
</comment>
<evidence type="ECO:0000313" key="16">
    <source>
        <dbReference type="Proteomes" id="UP000243065"/>
    </source>
</evidence>
<dbReference type="PROSITE" id="PS51669">
    <property type="entry name" value="4FE4S_MOW_BIS_MGD"/>
    <property type="match status" value="1"/>
</dbReference>
<dbReference type="Gene3D" id="3.10.20.740">
    <property type="match status" value="1"/>
</dbReference>
<dbReference type="GO" id="GO:0051537">
    <property type="term" value="F:2 iron, 2 sulfur cluster binding"/>
    <property type="evidence" value="ECO:0007669"/>
    <property type="project" value="UniProtKB-KW"/>
</dbReference>
<evidence type="ECO:0000259" key="12">
    <source>
        <dbReference type="PROSITE" id="PS51085"/>
    </source>
</evidence>
<evidence type="ECO:0000259" key="14">
    <source>
        <dbReference type="PROSITE" id="PS51839"/>
    </source>
</evidence>
<dbReference type="SUPFAM" id="SSF53706">
    <property type="entry name" value="Formate dehydrogenase/DMSO reductase, domains 1-3"/>
    <property type="match status" value="1"/>
</dbReference>
<dbReference type="InterPro" id="IPR001041">
    <property type="entry name" value="2Fe-2S_ferredoxin-type"/>
</dbReference>
<evidence type="ECO:0000256" key="5">
    <source>
        <dbReference type="ARBA" id="ARBA00022719"/>
    </source>
</evidence>
<dbReference type="Pfam" id="PF22117">
    <property type="entry name" value="Fer4_Nqo3"/>
    <property type="match status" value="1"/>
</dbReference>
<evidence type="ECO:0000256" key="8">
    <source>
        <dbReference type="ARBA" id="ARBA00023004"/>
    </source>
</evidence>
<comment type="cofactor">
    <cofactor evidence="1">
        <name>[4Fe-4S] cluster</name>
        <dbReference type="ChEBI" id="CHEBI:49883"/>
    </cofactor>
</comment>
<feature type="domain" description="4Fe-4S His(Cys)3-ligated-type" evidence="14">
    <location>
        <begin position="78"/>
        <end position="117"/>
    </location>
</feature>
<dbReference type="GO" id="GO:0003954">
    <property type="term" value="F:NADH dehydrogenase activity"/>
    <property type="evidence" value="ECO:0007669"/>
    <property type="project" value="TreeGrafter"/>
</dbReference>
<dbReference type="OrthoDB" id="9805142at2"/>
<dbReference type="GO" id="GO:0016020">
    <property type="term" value="C:membrane"/>
    <property type="evidence" value="ECO:0007669"/>
    <property type="project" value="InterPro"/>
</dbReference>
<keyword evidence="7" id="KW-1278">Translocase</keyword>
<dbReference type="Gene3D" id="3.40.50.740">
    <property type="match status" value="2"/>
</dbReference>
<dbReference type="Proteomes" id="UP000243065">
    <property type="component" value="Unassembled WGS sequence"/>
</dbReference>
<dbReference type="SMART" id="SM00926">
    <property type="entry name" value="Molybdop_Fe4S4"/>
    <property type="match status" value="1"/>
</dbReference>
<dbReference type="RefSeq" id="WP_072150247.1">
    <property type="nucleotide sequence ID" value="NZ_CZVU01000029.1"/>
</dbReference>
<dbReference type="GO" id="GO:0046872">
    <property type="term" value="F:metal ion binding"/>
    <property type="evidence" value="ECO:0007669"/>
    <property type="project" value="UniProtKB-KW"/>
</dbReference>
<evidence type="ECO:0000256" key="4">
    <source>
        <dbReference type="ARBA" id="ARBA00022714"/>
    </source>
</evidence>
<feature type="domain" description="4Fe-4S Mo/W bis-MGD-type" evidence="13">
    <location>
        <begin position="216"/>
        <end position="272"/>
    </location>
</feature>
<dbReference type="AlphaFoldDB" id="A0A656D5M2"/>